<dbReference type="SUPFAM" id="SSF52833">
    <property type="entry name" value="Thioredoxin-like"/>
    <property type="match status" value="1"/>
</dbReference>
<reference evidence="2 3" key="1">
    <citation type="journal article" date="2019" name="Nat. Med.">
        <title>A library of human gut bacterial isolates paired with longitudinal multiomics data enables mechanistic microbiome research.</title>
        <authorList>
            <person name="Poyet M."/>
            <person name="Groussin M."/>
            <person name="Gibbons S.M."/>
            <person name="Avila-Pacheco J."/>
            <person name="Jiang X."/>
            <person name="Kearney S.M."/>
            <person name="Perrotta A.R."/>
            <person name="Berdy B."/>
            <person name="Zhao S."/>
            <person name="Lieberman T.D."/>
            <person name="Swanson P.K."/>
            <person name="Smith M."/>
            <person name="Roesemann S."/>
            <person name="Alexander J.E."/>
            <person name="Rich S.A."/>
            <person name="Livny J."/>
            <person name="Vlamakis H."/>
            <person name="Clish C."/>
            <person name="Bullock K."/>
            <person name="Deik A."/>
            <person name="Scott J."/>
            <person name="Pierce K.A."/>
            <person name="Xavier R.J."/>
            <person name="Alm E.J."/>
        </authorList>
    </citation>
    <scope>NUCLEOTIDE SEQUENCE [LARGE SCALE GENOMIC DNA]</scope>
    <source>
        <strain evidence="2 3">BIOML-A198</strain>
    </source>
</reference>
<name>A0A9X4XES4_9FIRM</name>
<dbReference type="InterPro" id="IPR036249">
    <property type="entry name" value="Thioredoxin-like_sf"/>
</dbReference>
<dbReference type="Pfam" id="PF03960">
    <property type="entry name" value="ArsC"/>
    <property type="match status" value="1"/>
</dbReference>
<comment type="caution">
    <text evidence="2">The sequence shown here is derived from an EMBL/GenBank/DDBJ whole genome shotgun (WGS) entry which is preliminary data.</text>
</comment>
<sequence length="117" mass="13602">MNILIYPKCSTCKKAIKWLNDEGVNHTVRHIVEEPLSIEEIKSIHEKSGENIKKFFNTSGMKYRELNLKDKLSQMTLEECYALLASDGMLVKRPLAYNEKDVTLGFKEDTYKDVWSK</sequence>
<dbReference type="AlphaFoldDB" id="A0A9X4XES4"/>
<evidence type="ECO:0000313" key="3">
    <source>
        <dbReference type="Proteomes" id="UP000487649"/>
    </source>
</evidence>
<evidence type="ECO:0000313" key="2">
    <source>
        <dbReference type="EMBL" id="MTK21633.1"/>
    </source>
</evidence>
<dbReference type="PANTHER" id="PTHR30041:SF8">
    <property type="entry name" value="PROTEIN YFFB"/>
    <property type="match status" value="1"/>
</dbReference>
<dbReference type="RefSeq" id="WP_006783172.1">
    <property type="nucleotide sequence ID" value="NZ_CABJBH010000024.1"/>
</dbReference>
<dbReference type="PROSITE" id="PS51353">
    <property type="entry name" value="ARSC"/>
    <property type="match status" value="1"/>
</dbReference>
<dbReference type="PANTHER" id="PTHR30041">
    <property type="entry name" value="ARSENATE REDUCTASE"/>
    <property type="match status" value="1"/>
</dbReference>
<dbReference type="NCBIfam" id="TIGR01617">
    <property type="entry name" value="arsC_related"/>
    <property type="match status" value="1"/>
</dbReference>
<gene>
    <name evidence="2" type="ORF">GMA92_09385</name>
</gene>
<dbReference type="Gene3D" id="3.40.30.10">
    <property type="entry name" value="Glutaredoxin"/>
    <property type="match status" value="1"/>
</dbReference>
<protein>
    <submittedName>
        <fullName evidence="2">Spx/MgsR family RNA polymerase-binding regulatory protein</fullName>
    </submittedName>
</protein>
<dbReference type="CDD" id="cd03036">
    <property type="entry name" value="ArsC_like"/>
    <property type="match status" value="1"/>
</dbReference>
<accession>A0A9X4XES4</accession>
<dbReference type="InterPro" id="IPR006504">
    <property type="entry name" value="Tscrpt_reg_Spx/MgsR"/>
</dbReference>
<dbReference type="Proteomes" id="UP000487649">
    <property type="component" value="Unassembled WGS sequence"/>
</dbReference>
<organism evidence="2 3">
    <name type="scientific">Turicibacter sanguinis</name>
    <dbReference type="NCBI Taxonomy" id="154288"/>
    <lineage>
        <taxon>Bacteria</taxon>
        <taxon>Bacillati</taxon>
        <taxon>Bacillota</taxon>
        <taxon>Erysipelotrichia</taxon>
        <taxon>Erysipelotrichales</taxon>
        <taxon>Turicibacteraceae</taxon>
        <taxon>Turicibacter</taxon>
    </lineage>
</organism>
<dbReference type="EMBL" id="WMQE01000020">
    <property type="protein sequence ID" value="MTK21633.1"/>
    <property type="molecule type" value="Genomic_DNA"/>
</dbReference>
<dbReference type="OrthoDB" id="9794155at2"/>
<evidence type="ECO:0000256" key="1">
    <source>
        <dbReference type="PROSITE-ProRule" id="PRU01282"/>
    </source>
</evidence>
<dbReference type="InterPro" id="IPR006660">
    <property type="entry name" value="Arsenate_reductase-like"/>
</dbReference>
<comment type="similarity">
    <text evidence="1">Belongs to the ArsC family.</text>
</comment>
<dbReference type="GeneID" id="60058895"/>
<proteinExistence type="inferred from homology"/>